<evidence type="ECO:0000256" key="1">
    <source>
        <dbReference type="SAM" id="MobiDB-lite"/>
    </source>
</evidence>
<proteinExistence type="predicted"/>
<dbReference type="RefSeq" id="WP_247887880.1">
    <property type="nucleotide sequence ID" value="NZ_VEWN01000019.1"/>
</dbReference>
<accession>A0A5B0KN47</accession>
<dbReference type="NCBIfam" id="NF045541">
    <property type="entry name" value="scaf_prot_MCP2"/>
    <property type="match status" value="1"/>
</dbReference>
<dbReference type="Pfam" id="PF25209">
    <property type="entry name" value="Phage_capsid_4"/>
    <property type="match status" value="1"/>
</dbReference>
<gene>
    <name evidence="2" type="ORF">FH063_003367</name>
</gene>
<feature type="region of interest" description="Disordered" evidence="1">
    <location>
        <begin position="163"/>
        <end position="196"/>
    </location>
</feature>
<reference evidence="2 3" key="1">
    <citation type="submission" date="2019-07" db="EMBL/GenBank/DDBJ databases">
        <title>Genome sequencing of the stress-tolerant strain Azospirillum brasilense Az19.</title>
        <authorList>
            <person name="Maroniche G.A."/>
            <person name="Garcia J.E."/>
            <person name="Pagnussat L."/>
            <person name="Amenta M."/>
            <person name="Creus C.M."/>
        </authorList>
    </citation>
    <scope>NUCLEOTIDE SEQUENCE [LARGE SCALE GENOMIC DNA]</scope>
    <source>
        <strain evidence="2 3">Az19</strain>
    </source>
</reference>
<evidence type="ECO:0000313" key="2">
    <source>
        <dbReference type="EMBL" id="KAA1052960.1"/>
    </source>
</evidence>
<comment type="caution">
    <text evidence="2">The sequence shown here is derived from an EMBL/GenBank/DDBJ whole genome shotgun (WGS) entry which is preliminary data.</text>
</comment>
<protein>
    <submittedName>
        <fullName evidence="2">Uncharacterized protein</fullName>
    </submittedName>
</protein>
<feature type="compositionally biased region" description="Polar residues" evidence="1">
    <location>
        <begin position="171"/>
        <end position="196"/>
    </location>
</feature>
<evidence type="ECO:0000313" key="3">
    <source>
        <dbReference type="Proteomes" id="UP000325333"/>
    </source>
</evidence>
<dbReference type="Proteomes" id="UP000325333">
    <property type="component" value="Unassembled WGS sequence"/>
</dbReference>
<sequence>MSDLTRALGGASPTTLDRTARTVQVVALSGLAPAVRPAPTPDGTRTAWVEELDSAGADLSQLNGGPALKDHRNSTDAAVGTVADARTAGDRIVATVRFDGSAAADELMGKVEAGSVRGVSLGYRVTRWQPVGKRDGLPVFRAVAWVPHELSFTPVPVDAGATVRSEEDPMTSKTTAAPADTTAQMNDDTHTAGISGSTRAAINSEIRGMGRIAGLPQSWVDGQIDAGATVEQARASAFSEMGLRGRVTIHTAAPITVGTDHTDPTAIRRSMAEALAARLAPGLIKPEGRAREFMGYRALDMVADLAFARGDRFNVRDQHAVLERAVSAHNSSDFPLLLADAGNKILLTQYATSAPTYRRWAARKPFTDFKPHKFLRLGDFPTFKNLAEGGEVKFGTISENREQVTAAEYATGFSIGRKALINDDLSALSDFSSMIAIRAAADENRMVYGLLSINPALSDNVALFHATHGNLPTAAAINVTSIAAAVALLRKQKSLDGIPLNLNAVYLVCGPDKELEARQAVASITPTKAGDVNPWAGSLEVVVDANITGLTWYVMCDGVMCPCIVYGYVAGSEGPQIKTDVDFQTQGVRVRAGLDFACGVIDFRGAVKNAGA</sequence>
<name>A0A5B0KN47_9PROT</name>
<dbReference type="AlphaFoldDB" id="A0A5B0KN47"/>
<dbReference type="EMBL" id="VEWN01000019">
    <property type="protein sequence ID" value="KAA1052960.1"/>
    <property type="molecule type" value="Genomic_DNA"/>
</dbReference>
<organism evidence="2 3">
    <name type="scientific">Azospirillum argentinense</name>
    <dbReference type="NCBI Taxonomy" id="2970906"/>
    <lineage>
        <taxon>Bacteria</taxon>
        <taxon>Pseudomonadati</taxon>
        <taxon>Pseudomonadota</taxon>
        <taxon>Alphaproteobacteria</taxon>
        <taxon>Rhodospirillales</taxon>
        <taxon>Azospirillaceae</taxon>
        <taxon>Azospirillum</taxon>
    </lineage>
</organism>